<keyword evidence="1" id="KW-0472">Membrane</keyword>
<evidence type="ECO:0000256" key="1">
    <source>
        <dbReference type="SAM" id="Phobius"/>
    </source>
</evidence>
<dbReference type="AlphaFoldDB" id="A0A0F9NCP5"/>
<gene>
    <name evidence="2" type="ORF">LCGC14_1352640</name>
</gene>
<reference evidence="2" key="1">
    <citation type="journal article" date="2015" name="Nature">
        <title>Complex archaea that bridge the gap between prokaryotes and eukaryotes.</title>
        <authorList>
            <person name="Spang A."/>
            <person name="Saw J.H."/>
            <person name="Jorgensen S.L."/>
            <person name="Zaremba-Niedzwiedzka K."/>
            <person name="Martijn J."/>
            <person name="Lind A.E."/>
            <person name="van Eijk R."/>
            <person name="Schleper C."/>
            <person name="Guy L."/>
            <person name="Ettema T.J."/>
        </authorList>
    </citation>
    <scope>NUCLEOTIDE SEQUENCE</scope>
</reference>
<organism evidence="2">
    <name type="scientific">marine sediment metagenome</name>
    <dbReference type="NCBI Taxonomy" id="412755"/>
    <lineage>
        <taxon>unclassified sequences</taxon>
        <taxon>metagenomes</taxon>
        <taxon>ecological metagenomes</taxon>
    </lineage>
</organism>
<feature type="transmembrane region" description="Helical" evidence="1">
    <location>
        <begin position="76"/>
        <end position="97"/>
    </location>
</feature>
<evidence type="ECO:0000313" key="2">
    <source>
        <dbReference type="EMBL" id="KKM79162.1"/>
    </source>
</evidence>
<comment type="caution">
    <text evidence="2">The sequence shown here is derived from an EMBL/GenBank/DDBJ whole genome shotgun (WGS) entry which is preliminary data.</text>
</comment>
<dbReference type="EMBL" id="LAZR01008374">
    <property type="protein sequence ID" value="KKM79162.1"/>
    <property type="molecule type" value="Genomic_DNA"/>
</dbReference>
<sequence length="100" mass="11319">MWVILYLGISLYKNNPLVLPIAGIVIVSCFATIFSINPVNSLLGGYKRYDGFASLVIYICLFFVTVEYVRLEMIGLFINSIIITACIMCVYGVFQYYGYD</sequence>
<feature type="non-terminal residue" evidence="2">
    <location>
        <position position="100"/>
    </location>
</feature>
<accession>A0A0F9NCP5</accession>
<protein>
    <submittedName>
        <fullName evidence="2">Uncharacterized protein</fullName>
    </submittedName>
</protein>
<keyword evidence="1" id="KW-1133">Transmembrane helix</keyword>
<feature type="transmembrane region" description="Helical" evidence="1">
    <location>
        <begin position="51"/>
        <end position="69"/>
    </location>
</feature>
<keyword evidence="1" id="KW-0812">Transmembrane</keyword>
<feature type="transmembrane region" description="Helical" evidence="1">
    <location>
        <begin position="17"/>
        <end position="39"/>
    </location>
</feature>
<proteinExistence type="predicted"/>
<name>A0A0F9NCP5_9ZZZZ</name>